<dbReference type="GO" id="GO:0047617">
    <property type="term" value="F:fatty acyl-CoA hydrolase activity"/>
    <property type="evidence" value="ECO:0007669"/>
    <property type="project" value="TreeGrafter"/>
</dbReference>
<name>A0A423PXG5_9GAMM</name>
<comment type="caution">
    <text evidence="2">The sequence shown here is derived from an EMBL/GenBank/DDBJ whole genome shotgun (WGS) entry which is preliminary data.</text>
</comment>
<dbReference type="PANTHER" id="PTHR31793">
    <property type="entry name" value="4-HYDROXYBENZOYL-COA THIOESTERASE FAMILY MEMBER"/>
    <property type="match status" value="1"/>
</dbReference>
<keyword evidence="1" id="KW-0378">Hydrolase</keyword>
<dbReference type="Pfam" id="PF13279">
    <property type="entry name" value="4HBT_2"/>
    <property type="match status" value="1"/>
</dbReference>
<dbReference type="SUPFAM" id="SSF54637">
    <property type="entry name" value="Thioesterase/thiol ester dehydrase-isomerase"/>
    <property type="match status" value="1"/>
</dbReference>
<dbReference type="AlphaFoldDB" id="A0A423PXG5"/>
<accession>A0A423PXG5</accession>
<dbReference type="EMBL" id="AYKH01000001">
    <property type="protein sequence ID" value="ROO30306.1"/>
    <property type="molecule type" value="Genomic_DNA"/>
</dbReference>
<sequence>MWARDPAADERTMPRSDRWDIEVPFHIEIDVEAADIDRLQHVNNAVYLRFLEQAAWAHTEALGLDWATYQALDAACVVRRHELDYLLPAELGDRLQVATWIVDNDGRLTMWRAFQIRRVGDGRTLLRARTQYVTVGLSNGRPKRMPQRFVDAYRPVAEAGG</sequence>
<evidence type="ECO:0000256" key="1">
    <source>
        <dbReference type="ARBA" id="ARBA00022801"/>
    </source>
</evidence>
<dbReference type="Gene3D" id="3.10.129.10">
    <property type="entry name" value="Hotdog Thioesterase"/>
    <property type="match status" value="2"/>
</dbReference>
<dbReference type="CDD" id="cd00586">
    <property type="entry name" value="4HBT"/>
    <property type="match status" value="1"/>
</dbReference>
<keyword evidence="3" id="KW-1185">Reference proteome</keyword>
<dbReference type="Proteomes" id="UP000283993">
    <property type="component" value="Unassembled WGS sequence"/>
</dbReference>
<organism evidence="2 3">
    <name type="scientific">Salinisphaera orenii MK-B5</name>
    <dbReference type="NCBI Taxonomy" id="856730"/>
    <lineage>
        <taxon>Bacteria</taxon>
        <taxon>Pseudomonadati</taxon>
        <taxon>Pseudomonadota</taxon>
        <taxon>Gammaproteobacteria</taxon>
        <taxon>Salinisphaerales</taxon>
        <taxon>Salinisphaeraceae</taxon>
        <taxon>Salinisphaera</taxon>
    </lineage>
</organism>
<dbReference type="InterPro" id="IPR029069">
    <property type="entry name" value="HotDog_dom_sf"/>
</dbReference>
<dbReference type="InterPro" id="IPR050563">
    <property type="entry name" value="4-hydroxybenzoyl-CoA_TE"/>
</dbReference>
<dbReference type="PANTHER" id="PTHR31793:SF37">
    <property type="entry name" value="ACYL-COA THIOESTER HYDROLASE YBGC"/>
    <property type="match status" value="1"/>
</dbReference>
<reference evidence="2 3" key="1">
    <citation type="submission" date="2013-10" db="EMBL/GenBank/DDBJ databases">
        <title>Salinisphaera orenii MK-B5 Genome Sequencing.</title>
        <authorList>
            <person name="Lai Q."/>
            <person name="Li C."/>
            <person name="Shao Z."/>
        </authorList>
    </citation>
    <scope>NUCLEOTIDE SEQUENCE [LARGE SCALE GENOMIC DNA]</scope>
    <source>
        <strain evidence="2 3">MK-B5</strain>
    </source>
</reference>
<protein>
    <submittedName>
        <fullName evidence="2">4-hydroxybenzoyl-CoA thioesterase</fullName>
    </submittedName>
</protein>
<gene>
    <name evidence="2" type="ORF">SAOR_00165</name>
</gene>
<evidence type="ECO:0000313" key="2">
    <source>
        <dbReference type="EMBL" id="ROO30306.1"/>
    </source>
</evidence>
<proteinExistence type="predicted"/>
<evidence type="ECO:0000313" key="3">
    <source>
        <dbReference type="Proteomes" id="UP000283993"/>
    </source>
</evidence>